<gene>
    <name evidence="2" type="ORF">C7410_14534</name>
</gene>
<dbReference type="RefSeq" id="WP_110857692.1">
    <property type="nucleotide sequence ID" value="NZ_QJSQ01000045.1"/>
</dbReference>
<evidence type="ECO:0000313" key="3">
    <source>
        <dbReference type="Proteomes" id="UP000247772"/>
    </source>
</evidence>
<dbReference type="GO" id="GO:0005975">
    <property type="term" value="P:carbohydrate metabolic process"/>
    <property type="evidence" value="ECO:0007669"/>
    <property type="project" value="InterPro"/>
</dbReference>
<dbReference type="InterPro" id="IPR014718">
    <property type="entry name" value="GH-type_carb-bd"/>
</dbReference>
<dbReference type="SUPFAM" id="SSF74650">
    <property type="entry name" value="Galactose mutarotase-like"/>
    <property type="match status" value="1"/>
</dbReference>
<sequence>MSVANSAVRRPTRSTVTAGAAAASVPPSASSAAPVSPVVSPVVSPAAAARRARLEAATHPVLPGPSTSAVAIGAAGSSDVACVTLANAYLRLDVAPQLGGGITRFDWRSEGAFEPVFRRCECVSARMDPNELACYPLLPYSNRIGAGRFHFGGRDIEVPRNRASEPLPIHGDGWLAPWSIESADRENVRLLLDRSDGEPYSYRAALTYALDGATLAMTLEVENTGREALPFGLGVHPFLARDTNTELSAPASGLWLSGQDWLPVRHVPAPPAWQFGVAYPLPAQLVNHAFSGWSGRAAVVWERRRLSLSICANTDYYVLYTPPGADFFCFEPVDHPINAVNLHGGGDANGMTVLAHGERLVRRFAFTVERMDMRASASPHRAGARGRTGARGGKGARART</sequence>
<proteinExistence type="predicted"/>
<feature type="compositionally biased region" description="Low complexity" evidence="1">
    <location>
        <begin position="20"/>
        <end position="36"/>
    </location>
</feature>
<dbReference type="GO" id="GO:0016853">
    <property type="term" value="F:isomerase activity"/>
    <property type="evidence" value="ECO:0007669"/>
    <property type="project" value="InterPro"/>
</dbReference>
<reference evidence="2 3" key="1">
    <citation type="submission" date="2018-06" db="EMBL/GenBank/DDBJ databases">
        <title>Genomic Encyclopedia of Type Strains, Phase IV (KMG-V): Genome sequencing to study the core and pangenomes of soil and plant-associated prokaryotes.</title>
        <authorList>
            <person name="Whitman W."/>
        </authorList>
    </citation>
    <scope>NUCLEOTIDE SEQUENCE [LARGE SCALE GENOMIC DNA]</scope>
    <source>
        <strain evidence="2 3">SRCL-318</strain>
    </source>
</reference>
<evidence type="ECO:0000313" key="2">
    <source>
        <dbReference type="EMBL" id="PYE13612.1"/>
    </source>
</evidence>
<dbReference type="OrthoDB" id="9808779at2"/>
<comment type="caution">
    <text evidence="2">The sequence shown here is derived from an EMBL/GenBank/DDBJ whole genome shotgun (WGS) entry which is preliminary data.</text>
</comment>
<dbReference type="InterPro" id="IPR008183">
    <property type="entry name" value="Aldose_1/G6P_1-epimerase"/>
</dbReference>
<dbReference type="Proteomes" id="UP000247772">
    <property type="component" value="Unassembled WGS sequence"/>
</dbReference>
<dbReference type="Pfam" id="PF01263">
    <property type="entry name" value="Aldose_epim"/>
    <property type="match status" value="1"/>
</dbReference>
<dbReference type="Gene3D" id="2.70.98.10">
    <property type="match status" value="1"/>
</dbReference>
<dbReference type="AlphaFoldDB" id="A0A2V4U158"/>
<dbReference type="CDD" id="cd09021">
    <property type="entry name" value="Aldose_epim_Ec_YphB"/>
    <property type="match status" value="1"/>
</dbReference>
<feature type="region of interest" description="Disordered" evidence="1">
    <location>
        <begin position="375"/>
        <end position="400"/>
    </location>
</feature>
<name>A0A2V4U158_9BURK</name>
<organism evidence="2 3">
    <name type="scientific">Paraburkholderia silvatlantica</name>
    <dbReference type="NCBI Taxonomy" id="321895"/>
    <lineage>
        <taxon>Bacteria</taxon>
        <taxon>Pseudomonadati</taxon>
        <taxon>Pseudomonadota</taxon>
        <taxon>Betaproteobacteria</taxon>
        <taxon>Burkholderiales</taxon>
        <taxon>Burkholderiaceae</taxon>
        <taxon>Paraburkholderia</taxon>
    </lineage>
</organism>
<dbReference type="EMBL" id="QJSQ01000045">
    <property type="protein sequence ID" value="PYE13612.1"/>
    <property type="molecule type" value="Genomic_DNA"/>
</dbReference>
<dbReference type="GO" id="GO:0030246">
    <property type="term" value="F:carbohydrate binding"/>
    <property type="evidence" value="ECO:0007669"/>
    <property type="project" value="InterPro"/>
</dbReference>
<dbReference type="InterPro" id="IPR011013">
    <property type="entry name" value="Gal_mutarotase_sf_dom"/>
</dbReference>
<protein>
    <submittedName>
        <fullName evidence="2">Aldose 1-epimerase</fullName>
    </submittedName>
</protein>
<evidence type="ECO:0000256" key="1">
    <source>
        <dbReference type="SAM" id="MobiDB-lite"/>
    </source>
</evidence>
<feature type="region of interest" description="Disordered" evidence="1">
    <location>
        <begin position="1"/>
        <end position="36"/>
    </location>
</feature>
<accession>A0A2V4U158</accession>